<name>A0ABQ9YZ50_9CRUS</name>
<evidence type="ECO:0000313" key="1">
    <source>
        <dbReference type="EMBL" id="KAK4005932.1"/>
    </source>
</evidence>
<protein>
    <recommendedName>
        <fullName evidence="3">HAT C-terminal dimerisation domain-containing protein</fullName>
    </recommendedName>
</protein>
<comment type="caution">
    <text evidence="1">The sequence shown here is derived from an EMBL/GenBank/DDBJ whole genome shotgun (WGS) entry which is preliminary data.</text>
</comment>
<reference evidence="1 2" key="1">
    <citation type="journal article" date="2023" name="Nucleic Acids Res.">
        <title>The hologenome of Daphnia magna reveals possible DNA methylation and microbiome-mediated evolution of the host genome.</title>
        <authorList>
            <person name="Chaturvedi A."/>
            <person name="Li X."/>
            <person name="Dhandapani V."/>
            <person name="Marshall H."/>
            <person name="Kissane S."/>
            <person name="Cuenca-Cambronero M."/>
            <person name="Asole G."/>
            <person name="Calvet F."/>
            <person name="Ruiz-Romero M."/>
            <person name="Marangio P."/>
            <person name="Guigo R."/>
            <person name="Rago D."/>
            <person name="Mirbahai L."/>
            <person name="Eastwood N."/>
            <person name="Colbourne J.K."/>
            <person name="Zhou J."/>
            <person name="Mallon E."/>
            <person name="Orsini L."/>
        </authorList>
    </citation>
    <scope>NUCLEOTIDE SEQUENCE [LARGE SCALE GENOMIC DNA]</scope>
    <source>
        <strain evidence="1">LRV0_1</strain>
    </source>
</reference>
<gene>
    <name evidence="1" type="ORF">OUZ56_011058</name>
</gene>
<sequence>MEVVAAIFSQSRNGRQMKNSIDKRVDGLLKDIKLYYEKPVFQPMGERLVVYNALELNNESESTYLWMLEKSKTFQSVSTILPISMICRSKRLWTFVGYFRRTFDIAKKSRANALTWINILRPCLVIRRASLFSTLHMNNLQPKNAEDDLCNLIKAILAQHRLFSAK</sequence>
<organism evidence="1 2">
    <name type="scientific">Daphnia magna</name>
    <dbReference type="NCBI Taxonomy" id="35525"/>
    <lineage>
        <taxon>Eukaryota</taxon>
        <taxon>Metazoa</taxon>
        <taxon>Ecdysozoa</taxon>
        <taxon>Arthropoda</taxon>
        <taxon>Crustacea</taxon>
        <taxon>Branchiopoda</taxon>
        <taxon>Diplostraca</taxon>
        <taxon>Cladocera</taxon>
        <taxon>Anomopoda</taxon>
        <taxon>Daphniidae</taxon>
        <taxon>Daphnia</taxon>
    </lineage>
</organism>
<keyword evidence="2" id="KW-1185">Reference proteome</keyword>
<proteinExistence type="predicted"/>
<dbReference type="Proteomes" id="UP001234178">
    <property type="component" value="Unassembled WGS sequence"/>
</dbReference>
<evidence type="ECO:0000313" key="2">
    <source>
        <dbReference type="Proteomes" id="UP001234178"/>
    </source>
</evidence>
<accession>A0ABQ9YZ50</accession>
<dbReference type="EMBL" id="JAOYFB010000002">
    <property type="protein sequence ID" value="KAK4005932.1"/>
    <property type="molecule type" value="Genomic_DNA"/>
</dbReference>
<evidence type="ECO:0008006" key="3">
    <source>
        <dbReference type="Google" id="ProtNLM"/>
    </source>
</evidence>